<dbReference type="PANTHER" id="PTHR23028">
    <property type="entry name" value="ACETYLTRANSFERASE"/>
    <property type="match status" value="1"/>
</dbReference>
<feature type="domain" description="SGNH" evidence="3">
    <location>
        <begin position="472"/>
        <end position="683"/>
    </location>
</feature>
<feature type="domain" description="Acyltransferase 3" evidence="2">
    <location>
        <begin position="25"/>
        <end position="350"/>
    </location>
</feature>
<accession>A0ABU4H1Z2</accession>
<gene>
    <name evidence="4" type="ORF">R8Z58_11305</name>
</gene>
<dbReference type="InterPro" id="IPR002656">
    <property type="entry name" value="Acyl_transf_3_dom"/>
</dbReference>
<proteinExistence type="predicted"/>
<keyword evidence="5" id="KW-1185">Reference proteome</keyword>
<comment type="caution">
    <text evidence="4">The sequence shown here is derived from an EMBL/GenBank/DDBJ whole genome shotgun (WGS) entry which is preliminary data.</text>
</comment>
<evidence type="ECO:0000313" key="5">
    <source>
        <dbReference type="Proteomes" id="UP001283109"/>
    </source>
</evidence>
<dbReference type="InterPro" id="IPR043968">
    <property type="entry name" value="SGNH"/>
</dbReference>
<dbReference type="RefSeq" id="WP_318353865.1">
    <property type="nucleotide sequence ID" value="NZ_JAWQEV010000003.1"/>
</dbReference>
<feature type="transmembrane region" description="Helical" evidence="1">
    <location>
        <begin position="51"/>
        <end position="69"/>
    </location>
</feature>
<organism evidence="4 5">
    <name type="scientific">Microbacterium arthrosphaerae</name>
    <dbReference type="NCBI Taxonomy" id="792652"/>
    <lineage>
        <taxon>Bacteria</taxon>
        <taxon>Bacillati</taxon>
        <taxon>Actinomycetota</taxon>
        <taxon>Actinomycetes</taxon>
        <taxon>Micrococcales</taxon>
        <taxon>Microbacteriaceae</taxon>
        <taxon>Microbacterium</taxon>
    </lineage>
</organism>
<evidence type="ECO:0000256" key="1">
    <source>
        <dbReference type="SAM" id="Phobius"/>
    </source>
</evidence>
<dbReference type="EC" id="2.3.1.-" evidence="4"/>
<dbReference type="InterPro" id="IPR050879">
    <property type="entry name" value="Acyltransferase_3"/>
</dbReference>
<feature type="transmembrane region" description="Helical" evidence="1">
    <location>
        <begin position="163"/>
        <end position="180"/>
    </location>
</feature>
<evidence type="ECO:0000313" key="4">
    <source>
        <dbReference type="EMBL" id="MDW4573358.1"/>
    </source>
</evidence>
<dbReference type="EMBL" id="JAWQEV010000003">
    <property type="protein sequence ID" value="MDW4573358.1"/>
    <property type="molecule type" value="Genomic_DNA"/>
</dbReference>
<keyword evidence="4" id="KW-0808">Transferase</keyword>
<dbReference type="Pfam" id="PF19040">
    <property type="entry name" value="SGNH"/>
    <property type="match status" value="1"/>
</dbReference>
<evidence type="ECO:0000259" key="2">
    <source>
        <dbReference type="Pfam" id="PF01757"/>
    </source>
</evidence>
<dbReference type="Pfam" id="PF01757">
    <property type="entry name" value="Acyl_transf_3"/>
    <property type="match status" value="1"/>
</dbReference>
<feature type="transmembrane region" description="Helical" evidence="1">
    <location>
        <begin position="90"/>
        <end position="110"/>
    </location>
</feature>
<evidence type="ECO:0000259" key="3">
    <source>
        <dbReference type="Pfam" id="PF19040"/>
    </source>
</evidence>
<protein>
    <submittedName>
        <fullName evidence="4">Acyltransferase family protein</fullName>
        <ecNumber evidence="4">2.3.1.-</ecNumber>
    </submittedName>
</protein>
<name>A0ABU4H1Z2_9MICO</name>
<keyword evidence="1" id="KW-0472">Membrane</keyword>
<feature type="transmembrane region" description="Helical" evidence="1">
    <location>
        <begin position="245"/>
        <end position="262"/>
    </location>
</feature>
<feature type="transmembrane region" description="Helical" evidence="1">
    <location>
        <begin position="187"/>
        <end position="207"/>
    </location>
</feature>
<feature type="transmembrane region" description="Helical" evidence="1">
    <location>
        <begin position="28"/>
        <end position="45"/>
    </location>
</feature>
<dbReference type="PANTHER" id="PTHR23028:SF53">
    <property type="entry name" value="ACYL_TRANSF_3 DOMAIN-CONTAINING PROTEIN"/>
    <property type="match status" value="1"/>
</dbReference>
<feature type="transmembrane region" description="Helical" evidence="1">
    <location>
        <begin position="219"/>
        <end position="238"/>
    </location>
</feature>
<sequence length="693" mass="73765">MTATDVRASPRKPAAAAAKDSFRPDIQGMRALAVTLVLAAHIFHIPSGGFIGVDVFFVVSGFVIARLLLRERDRTGGISLRGFYRRRARRILPASALVITATCAIAFVLFPADRARSTWWDAVAAALGVSNWRFAATETDYFAQALPPSPLQHFWSLSVEEQFYILLPLALILGTILVRSRRSATTGVVALITVASFAWSVLDSVALPESAYFSSLSRFWELGVGVLLALATPWLGRIPAFIRPVLLYAGIAMILVAAFTLTPESTFPGVNALPPVIGAAIALAAGTGARSGYGRVAAPLTNPVAGYLGDRSYSIYLWHWPLVVFAPSIVASGWASGVGILVATLILSELTYRWVETPVRRSTWLETRSDLLRGPEGRASAIVLAMLVVLASTAVIATREPATATPPASRGVALHPPTPPAAGRIDCPGAVSLQLPTDSCERATGVVPARDTIASDDGGAFTAECWRNRDDAPASCTFGSSSPDATRVALIGDSHAAMYIPVLRELAPELNWTISTYVGWGCQWAPHEGEPCEEQSNLAQARLIGDSPYDLVLTASSRKAMNDWDDATVDRAAAMWQAAVDAGSRVVVLESVPIPAVGSIDCAQRIDLDPGTDRCDTGLAEAFTMPDTLSRIADLTPSAHVATVDLLCDDAGCPAITGGTRVYRDADGHLTATYLRTMTPYLAERLNAALVSE</sequence>
<dbReference type="GO" id="GO:0016746">
    <property type="term" value="F:acyltransferase activity"/>
    <property type="evidence" value="ECO:0007669"/>
    <property type="project" value="UniProtKB-KW"/>
</dbReference>
<reference evidence="4 5" key="1">
    <citation type="submission" date="2023-11" db="EMBL/GenBank/DDBJ databases">
        <title>Draft genome sequence of Microbacterium arthrosphaerae JCM 30492.</title>
        <authorList>
            <person name="Zhang G."/>
            <person name="Ding Y."/>
        </authorList>
    </citation>
    <scope>NUCLEOTIDE SEQUENCE [LARGE SCALE GENOMIC DNA]</scope>
    <source>
        <strain evidence="4 5">JCM 30492</strain>
    </source>
</reference>
<keyword evidence="1" id="KW-0812">Transmembrane</keyword>
<feature type="transmembrane region" description="Helical" evidence="1">
    <location>
        <begin position="318"/>
        <end position="347"/>
    </location>
</feature>
<dbReference type="Proteomes" id="UP001283109">
    <property type="component" value="Unassembled WGS sequence"/>
</dbReference>
<keyword evidence="1" id="KW-1133">Transmembrane helix</keyword>
<keyword evidence="4" id="KW-0012">Acyltransferase</keyword>